<dbReference type="Proteomes" id="UP000179588">
    <property type="component" value="Unassembled WGS sequence"/>
</dbReference>
<keyword evidence="7 8" id="KW-0464">Manganese</keyword>
<dbReference type="GO" id="GO:0005886">
    <property type="term" value="C:plasma membrane"/>
    <property type="evidence" value="ECO:0007669"/>
    <property type="project" value="UniProtKB-SubCell"/>
</dbReference>
<organism evidence="9 10">
    <name type="scientific">Providencia stuartii</name>
    <dbReference type="NCBI Taxonomy" id="588"/>
    <lineage>
        <taxon>Bacteria</taxon>
        <taxon>Pseudomonadati</taxon>
        <taxon>Pseudomonadota</taxon>
        <taxon>Gammaproteobacteria</taxon>
        <taxon>Enterobacterales</taxon>
        <taxon>Morganellaceae</taxon>
        <taxon>Providencia</taxon>
    </lineage>
</organism>
<sequence>MCIWIYPTEVYIMSFYATLVLALALSMDAFAVAICKGAVLHKPRFKEILRTGFIFGFIEALTPIIGWAIGILASQYVIRWDHWIAFALLFVLGARMIWQGIKAKKEDECCAPASRNSSMSLVLSAIATSLDAMAIGLGLAFLQVDIVHTAMTIGLMTMIMATIGMMIGRYVGPLLGKKAEIIGGVVLIGIGFNILFEHLELFIYSA</sequence>
<feature type="transmembrane region" description="Helical" evidence="8">
    <location>
        <begin position="146"/>
        <end position="167"/>
    </location>
</feature>
<dbReference type="HAMAP" id="MF_01521">
    <property type="entry name" value="MntP_pump"/>
    <property type="match status" value="1"/>
</dbReference>
<protein>
    <recommendedName>
        <fullName evidence="8">Putative manganese efflux pump MntP</fullName>
    </recommendedName>
</protein>
<dbReference type="Pfam" id="PF02659">
    <property type="entry name" value="Mntp"/>
    <property type="match status" value="1"/>
</dbReference>
<keyword evidence="2 8" id="KW-1003">Cell membrane</keyword>
<evidence type="ECO:0000256" key="2">
    <source>
        <dbReference type="ARBA" id="ARBA00022475"/>
    </source>
</evidence>
<keyword evidence="10" id="KW-1185">Reference proteome</keyword>
<keyword evidence="5 8" id="KW-0406">Ion transport</keyword>
<feature type="transmembrane region" description="Helical" evidence="8">
    <location>
        <begin position="52"/>
        <end position="74"/>
    </location>
</feature>
<comment type="similarity">
    <text evidence="8">Belongs to the MntP (TC 9.B.29) family.</text>
</comment>
<evidence type="ECO:0000256" key="6">
    <source>
        <dbReference type="ARBA" id="ARBA00023136"/>
    </source>
</evidence>
<evidence type="ECO:0000256" key="4">
    <source>
        <dbReference type="ARBA" id="ARBA00022989"/>
    </source>
</evidence>
<dbReference type="PANTHER" id="PTHR35529">
    <property type="entry name" value="MANGANESE EFFLUX PUMP MNTP-RELATED"/>
    <property type="match status" value="1"/>
</dbReference>
<gene>
    <name evidence="8" type="primary">mntP</name>
    <name evidence="9" type="ORF">A3Q29_04960</name>
</gene>
<evidence type="ECO:0000256" key="1">
    <source>
        <dbReference type="ARBA" id="ARBA00022448"/>
    </source>
</evidence>
<proteinExistence type="inferred from homology"/>
<keyword evidence="6 8" id="KW-0472">Membrane</keyword>
<dbReference type="NCBIfam" id="NF008546">
    <property type="entry name" value="PRK11469.1"/>
    <property type="match status" value="1"/>
</dbReference>
<name>A0A1S1HNR3_PROST</name>
<comment type="caution">
    <text evidence="9">The sequence shown here is derived from an EMBL/GenBank/DDBJ whole genome shotgun (WGS) entry which is preliminary data.</text>
</comment>
<dbReference type="InterPro" id="IPR022929">
    <property type="entry name" value="Put_MntP"/>
</dbReference>
<evidence type="ECO:0000313" key="9">
    <source>
        <dbReference type="EMBL" id="OHT24019.1"/>
    </source>
</evidence>
<comment type="function">
    <text evidence="8">Probably functions as a manganese efflux pump.</text>
</comment>
<reference evidence="9 10" key="1">
    <citation type="submission" date="2016-03" db="EMBL/GenBank/DDBJ databases">
        <title>Genome sequence of Providencia stuartii strain, isolated from the salivary glands of larval Lucilia sericata.</title>
        <authorList>
            <person name="Yuan Y."/>
            <person name="Zhang Y."/>
            <person name="Fu S."/>
            <person name="Crippen T.L."/>
            <person name="Visi D."/>
            <person name="Benbow M.E."/>
            <person name="Allen M."/>
            <person name="Tomberlin J.K."/>
            <person name="Sze S.-H."/>
            <person name="Tarone A.M."/>
        </authorList>
    </citation>
    <scope>NUCLEOTIDE SEQUENCE [LARGE SCALE GENOMIC DNA]</scope>
    <source>
        <strain evidence="9 10">Crippen</strain>
    </source>
</reference>
<accession>A0A1S1HNR3</accession>
<feature type="transmembrane region" description="Helical" evidence="8">
    <location>
        <begin position="179"/>
        <end position="196"/>
    </location>
</feature>
<keyword evidence="3 8" id="KW-0812">Transmembrane</keyword>
<keyword evidence="1 8" id="KW-0813">Transport</keyword>
<evidence type="ECO:0000256" key="3">
    <source>
        <dbReference type="ARBA" id="ARBA00022692"/>
    </source>
</evidence>
<evidence type="ECO:0000256" key="7">
    <source>
        <dbReference type="ARBA" id="ARBA00023211"/>
    </source>
</evidence>
<dbReference type="EMBL" id="LVIE01000168">
    <property type="protein sequence ID" value="OHT24019.1"/>
    <property type="molecule type" value="Genomic_DNA"/>
</dbReference>
<dbReference type="GO" id="GO:0005384">
    <property type="term" value="F:manganese ion transmembrane transporter activity"/>
    <property type="evidence" value="ECO:0007669"/>
    <property type="project" value="UniProtKB-UniRule"/>
</dbReference>
<comment type="subcellular location">
    <subcellularLocation>
        <location evidence="8">Cell membrane</location>
        <topology evidence="8">Multi-pass membrane protein</topology>
    </subcellularLocation>
</comment>
<dbReference type="AlphaFoldDB" id="A0A1S1HNR3"/>
<feature type="transmembrane region" description="Helical" evidence="8">
    <location>
        <begin position="15"/>
        <end position="40"/>
    </location>
</feature>
<feature type="transmembrane region" description="Helical" evidence="8">
    <location>
        <begin position="119"/>
        <end position="140"/>
    </location>
</feature>
<evidence type="ECO:0000256" key="8">
    <source>
        <dbReference type="HAMAP-Rule" id="MF_01521"/>
    </source>
</evidence>
<keyword evidence="4 8" id="KW-1133">Transmembrane helix</keyword>
<dbReference type="InterPro" id="IPR003810">
    <property type="entry name" value="Mntp/YtaF"/>
</dbReference>
<dbReference type="PANTHER" id="PTHR35529:SF1">
    <property type="entry name" value="MANGANESE EFFLUX PUMP MNTP-RELATED"/>
    <property type="match status" value="1"/>
</dbReference>
<evidence type="ECO:0000313" key="10">
    <source>
        <dbReference type="Proteomes" id="UP000179588"/>
    </source>
</evidence>
<evidence type="ECO:0000256" key="5">
    <source>
        <dbReference type="ARBA" id="ARBA00023065"/>
    </source>
</evidence>
<feature type="transmembrane region" description="Helical" evidence="8">
    <location>
        <begin position="80"/>
        <end position="98"/>
    </location>
</feature>